<dbReference type="RefSeq" id="XP_018735601.1">
    <property type="nucleotide sequence ID" value="XM_018878282.1"/>
</dbReference>
<dbReference type="PANTHER" id="PTHR31687:SF3">
    <property type="entry name" value="PROTEIN URG3"/>
    <property type="match status" value="1"/>
</dbReference>
<name>A0A167DP39_9ASCO</name>
<dbReference type="AlphaFoldDB" id="A0A167DP39"/>
<dbReference type="Proteomes" id="UP000189580">
    <property type="component" value="Chromosome a"/>
</dbReference>
<dbReference type="Pfam" id="PF07958">
    <property type="entry name" value="DUF1688"/>
    <property type="match status" value="1"/>
</dbReference>
<dbReference type="InterPro" id="IPR012469">
    <property type="entry name" value="DUF1688"/>
</dbReference>
<dbReference type="GeneID" id="30033204"/>
<evidence type="ECO:0000313" key="2">
    <source>
        <dbReference type="Proteomes" id="UP000189580"/>
    </source>
</evidence>
<dbReference type="PANTHER" id="PTHR31687">
    <property type="match status" value="1"/>
</dbReference>
<reference evidence="1 2" key="1">
    <citation type="submission" date="2016-02" db="EMBL/GenBank/DDBJ databases">
        <title>Complete genome sequence and transcriptome regulation of the pentose utilising yeast Sugiyamaella lignohabitans.</title>
        <authorList>
            <person name="Bellasio M."/>
            <person name="Peymann A."/>
            <person name="Valli M."/>
            <person name="Sipitzky M."/>
            <person name="Graf A."/>
            <person name="Sauer M."/>
            <person name="Marx H."/>
            <person name="Mattanovich D."/>
        </authorList>
    </citation>
    <scope>NUCLEOTIDE SEQUENCE [LARGE SCALE GENOMIC DNA]</scope>
    <source>
        <strain evidence="1 2">CBS 10342</strain>
    </source>
</reference>
<protein>
    <recommendedName>
        <fullName evidence="3">Uracil catabolism protein 4</fullName>
    </recommendedName>
</protein>
<dbReference type="OrthoDB" id="2153176at2759"/>
<organism evidence="1 2">
    <name type="scientific">Sugiyamaella lignohabitans</name>
    <dbReference type="NCBI Taxonomy" id="796027"/>
    <lineage>
        <taxon>Eukaryota</taxon>
        <taxon>Fungi</taxon>
        <taxon>Dikarya</taxon>
        <taxon>Ascomycota</taxon>
        <taxon>Saccharomycotina</taxon>
        <taxon>Dipodascomycetes</taxon>
        <taxon>Dipodascales</taxon>
        <taxon>Trichomonascaceae</taxon>
        <taxon>Sugiyamaella</taxon>
    </lineage>
</organism>
<gene>
    <name evidence="1" type="ORF">AWJ20_1405</name>
</gene>
<evidence type="ECO:0000313" key="1">
    <source>
        <dbReference type="EMBL" id="ANB13124.1"/>
    </source>
</evidence>
<sequence>MSKADYLLSIESVRPRCKIVFEKALVNQLTNFDVDLSKLDGLVDYTIKTIQDDFGTAYDKIPPHGRWQHFEAGGVPRIDQLVGLWPDSDKKEVTTRLIDLFLVSVLLDAGAGKHWKYVEKGSGQVINRSEGLATACYHMFKDGLFSSLPDQDPYRVDGKALVNLNEDAFKAGMQVSDSNPLEGFNGRLALLNRLGKALQENKQLFGPDARPGYLVDYLLSHEKTIGRTVPLTTLWDALMKGLGPIWPQEGRTKLDGVVLGDTWPCSSMPHIVSDPSQSLVPFHKLTQWLCYSLLTPIKKYLDLEFVGESLQTGLPEYRNGGLLVDMGVLTLKPSAIASASSSSDKSASSVPVFPVESDVIVEWRAVTVGFLDLILDKVNAKLGSQLSLPQLLEAGTWKAGRRIAAELRPVTNGPPIDIISDGTVF</sequence>
<dbReference type="KEGG" id="slb:AWJ20_1405"/>
<proteinExistence type="predicted"/>
<keyword evidence="2" id="KW-1185">Reference proteome</keyword>
<accession>A0A167DP39</accession>
<evidence type="ECO:0008006" key="3">
    <source>
        <dbReference type="Google" id="ProtNLM"/>
    </source>
</evidence>
<dbReference type="EMBL" id="CP014501">
    <property type="protein sequence ID" value="ANB13124.1"/>
    <property type="molecule type" value="Genomic_DNA"/>
</dbReference>